<protein>
    <submittedName>
        <fullName evidence="1">28892_t:CDS:1</fullName>
    </submittedName>
</protein>
<evidence type="ECO:0000313" key="2">
    <source>
        <dbReference type="Proteomes" id="UP000789405"/>
    </source>
</evidence>
<feature type="non-terminal residue" evidence="1">
    <location>
        <position position="1"/>
    </location>
</feature>
<sequence length="89" mass="10532">KRNPDTQVQLLGVHVFGLNAIDVEKERERKNQSHPFKLFNTLCKSMKEKHSHAFSKQIGIAFKNEIHKFYNPMNQPILQELRFNVQEKN</sequence>
<dbReference type="Proteomes" id="UP000789405">
    <property type="component" value="Unassembled WGS sequence"/>
</dbReference>
<organism evidence="1 2">
    <name type="scientific">Dentiscutata erythropus</name>
    <dbReference type="NCBI Taxonomy" id="1348616"/>
    <lineage>
        <taxon>Eukaryota</taxon>
        <taxon>Fungi</taxon>
        <taxon>Fungi incertae sedis</taxon>
        <taxon>Mucoromycota</taxon>
        <taxon>Glomeromycotina</taxon>
        <taxon>Glomeromycetes</taxon>
        <taxon>Diversisporales</taxon>
        <taxon>Gigasporaceae</taxon>
        <taxon>Dentiscutata</taxon>
    </lineage>
</organism>
<dbReference type="OrthoDB" id="2434739at2759"/>
<dbReference type="AlphaFoldDB" id="A0A9N8WP14"/>
<reference evidence="1" key="1">
    <citation type="submission" date="2021-06" db="EMBL/GenBank/DDBJ databases">
        <authorList>
            <person name="Kallberg Y."/>
            <person name="Tangrot J."/>
            <person name="Rosling A."/>
        </authorList>
    </citation>
    <scope>NUCLEOTIDE SEQUENCE</scope>
    <source>
        <strain evidence="1">MA453B</strain>
    </source>
</reference>
<comment type="caution">
    <text evidence="1">The sequence shown here is derived from an EMBL/GenBank/DDBJ whole genome shotgun (WGS) entry which is preliminary data.</text>
</comment>
<proteinExistence type="predicted"/>
<keyword evidence="2" id="KW-1185">Reference proteome</keyword>
<name>A0A9N8WP14_9GLOM</name>
<evidence type="ECO:0000313" key="1">
    <source>
        <dbReference type="EMBL" id="CAG8491019.1"/>
    </source>
</evidence>
<gene>
    <name evidence="1" type="ORF">DERYTH_LOCUS2414</name>
</gene>
<dbReference type="EMBL" id="CAJVPY010000763">
    <property type="protein sequence ID" value="CAG8491019.1"/>
    <property type="molecule type" value="Genomic_DNA"/>
</dbReference>
<accession>A0A9N8WP14</accession>